<evidence type="ECO:0000313" key="7">
    <source>
        <dbReference type="Proteomes" id="UP000661858"/>
    </source>
</evidence>
<dbReference type="RefSeq" id="WP_201836324.1">
    <property type="nucleotide sequence ID" value="NZ_JAERRK010000007.1"/>
</dbReference>
<feature type="region of interest" description="Disordered" evidence="4">
    <location>
        <begin position="1"/>
        <end position="22"/>
    </location>
</feature>
<evidence type="ECO:0000313" key="6">
    <source>
        <dbReference type="EMBL" id="MBL1083616.1"/>
    </source>
</evidence>
<dbReference type="Pfam" id="PF01638">
    <property type="entry name" value="HxlR"/>
    <property type="match status" value="1"/>
</dbReference>
<gene>
    <name evidence="6" type="ORF">JK359_16850</name>
</gene>
<feature type="domain" description="HTH hxlR-type" evidence="5">
    <location>
        <begin position="22"/>
        <end position="121"/>
    </location>
</feature>
<dbReference type="Proteomes" id="UP000661858">
    <property type="component" value="Unassembled WGS sequence"/>
</dbReference>
<dbReference type="PANTHER" id="PTHR33204:SF37">
    <property type="entry name" value="HTH-TYPE TRANSCRIPTIONAL REGULATOR YODB"/>
    <property type="match status" value="1"/>
</dbReference>
<comment type="caution">
    <text evidence="6">The sequence shown here is derived from an EMBL/GenBank/DDBJ whole genome shotgun (WGS) entry which is preliminary data.</text>
</comment>
<accession>A0A937EIS9</accession>
<dbReference type="SUPFAM" id="SSF46785">
    <property type="entry name" value="Winged helix' DNA-binding domain"/>
    <property type="match status" value="1"/>
</dbReference>
<organism evidence="6 7">
    <name type="scientific">Streptomyces actinomycinicus</name>
    <dbReference type="NCBI Taxonomy" id="1695166"/>
    <lineage>
        <taxon>Bacteria</taxon>
        <taxon>Bacillati</taxon>
        <taxon>Actinomycetota</taxon>
        <taxon>Actinomycetes</taxon>
        <taxon>Kitasatosporales</taxon>
        <taxon>Streptomycetaceae</taxon>
        <taxon>Streptomyces</taxon>
    </lineage>
</organism>
<feature type="compositionally biased region" description="Polar residues" evidence="4">
    <location>
        <begin position="1"/>
        <end position="21"/>
    </location>
</feature>
<name>A0A937EIS9_9ACTN</name>
<evidence type="ECO:0000256" key="4">
    <source>
        <dbReference type="SAM" id="MobiDB-lite"/>
    </source>
</evidence>
<evidence type="ECO:0000259" key="5">
    <source>
        <dbReference type="PROSITE" id="PS51118"/>
    </source>
</evidence>
<evidence type="ECO:0000256" key="1">
    <source>
        <dbReference type="ARBA" id="ARBA00023015"/>
    </source>
</evidence>
<reference evidence="6" key="1">
    <citation type="submission" date="2021-01" db="EMBL/GenBank/DDBJ databases">
        <title>WGS of actinomycetes isolated from Thailand.</title>
        <authorList>
            <person name="Thawai C."/>
        </authorList>
    </citation>
    <scope>NUCLEOTIDE SEQUENCE</scope>
    <source>
        <strain evidence="6">RCU-197</strain>
    </source>
</reference>
<dbReference type="Gene3D" id="1.10.10.10">
    <property type="entry name" value="Winged helix-like DNA-binding domain superfamily/Winged helix DNA-binding domain"/>
    <property type="match status" value="1"/>
</dbReference>
<dbReference type="InterPro" id="IPR036390">
    <property type="entry name" value="WH_DNA-bd_sf"/>
</dbReference>
<keyword evidence="1" id="KW-0805">Transcription regulation</keyword>
<keyword evidence="3" id="KW-0804">Transcription</keyword>
<dbReference type="PROSITE" id="PS51118">
    <property type="entry name" value="HTH_HXLR"/>
    <property type="match status" value="1"/>
</dbReference>
<dbReference type="PANTHER" id="PTHR33204">
    <property type="entry name" value="TRANSCRIPTIONAL REGULATOR, MARR FAMILY"/>
    <property type="match status" value="1"/>
</dbReference>
<protein>
    <submittedName>
        <fullName evidence="6">Helix-turn-helix transcriptional regulator</fullName>
    </submittedName>
</protein>
<keyword evidence="7" id="KW-1185">Reference proteome</keyword>
<dbReference type="InterPro" id="IPR002577">
    <property type="entry name" value="HTH_HxlR"/>
</dbReference>
<dbReference type="AlphaFoldDB" id="A0A937EIS9"/>
<dbReference type="EMBL" id="JAERRK010000007">
    <property type="protein sequence ID" value="MBL1083616.1"/>
    <property type="molecule type" value="Genomic_DNA"/>
</dbReference>
<proteinExistence type="predicted"/>
<keyword evidence="2" id="KW-0238">DNA-binding</keyword>
<sequence length="133" mass="14438">MTTPQHSQPVRPSERTQSTDGSPAITRAFALLSRRWNGLILMALAKGPADVAQIRERVPRISDRMLAQRLQELTAIDLIAQDVRPGRSSGTRYALSPHGKAFLIPLAVLFLWAEDHLPASGSPASDQPASPGH</sequence>
<evidence type="ECO:0000256" key="3">
    <source>
        <dbReference type="ARBA" id="ARBA00023163"/>
    </source>
</evidence>
<dbReference type="GO" id="GO:0003677">
    <property type="term" value="F:DNA binding"/>
    <property type="evidence" value="ECO:0007669"/>
    <property type="project" value="UniProtKB-KW"/>
</dbReference>
<evidence type="ECO:0000256" key="2">
    <source>
        <dbReference type="ARBA" id="ARBA00023125"/>
    </source>
</evidence>
<dbReference type="InterPro" id="IPR036388">
    <property type="entry name" value="WH-like_DNA-bd_sf"/>
</dbReference>